<comment type="caution">
    <text evidence="3">The sequence shown here is derived from an EMBL/GenBank/DDBJ whole genome shotgun (WGS) entry which is preliminary data.</text>
</comment>
<dbReference type="AlphaFoldDB" id="A0A1F7IZK3"/>
<gene>
    <name evidence="3" type="ORF">A3A93_02900</name>
</gene>
<reference evidence="3 4" key="1">
    <citation type="journal article" date="2016" name="Nat. Commun.">
        <title>Thousands of microbial genomes shed light on interconnected biogeochemical processes in an aquifer system.</title>
        <authorList>
            <person name="Anantharaman K."/>
            <person name="Brown C.T."/>
            <person name="Hug L.A."/>
            <person name="Sharon I."/>
            <person name="Castelle C.J."/>
            <person name="Probst A.J."/>
            <person name="Thomas B.C."/>
            <person name="Singh A."/>
            <person name="Wilkins M.J."/>
            <person name="Karaoz U."/>
            <person name="Brodie E.L."/>
            <person name="Williams K.H."/>
            <person name="Hubbard S.S."/>
            <person name="Banfield J.F."/>
        </authorList>
    </citation>
    <scope>NUCLEOTIDE SEQUENCE [LARGE SCALE GENOMIC DNA]</scope>
</reference>
<evidence type="ECO:0000256" key="1">
    <source>
        <dbReference type="ARBA" id="ARBA00023196"/>
    </source>
</evidence>
<dbReference type="Pfam" id="PF02823">
    <property type="entry name" value="ATP-synt_DE_N"/>
    <property type="match status" value="1"/>
</dbReference>
<dbReference type="GO" id="GO:0045259">
    <property type="term" value="C:proton-transporting ATP synthase complex"/>
    <property type="evidence" value="ECO:0007669"/>
    <property type="project" value="UniProtKB-KW"/>
</dbReference>
<keyword evidence="1" id="KW-0066">ATP synthesis</keyword>
<evidence type="ECO:0000313" key="3">
    <source>
        <dbReference type="EMBL" id="OGK48755.1"/>
    </source>
</evidence>
<proteinExistence type="predicted"/>
<protein>
    <recommendedName>
        <fullName evidence="2">ATP synthase F1 complex delta/epsilon subunit N-terminal domain-containing protein</fullName>
    </recommendedName>
</protein>
<name>A0A1F7IZK3_9BACT</name>
<dbReference type="Proteomes" id="UP000177141">
    <property type="component" value="Unassembled WGS sequence"/>
</dbReference>
<sequence length="112" mass="12760">MQQPNVSQPVNLQISILSPDKIIYLGQAEAVTCKNEKGVFDILPLHSNFISLIDDYIIIHLPRGREHKIKIGRGLLKAIENKITILLNIDLTEKDVIFKALFKQIEDNQKKT</sequence>
<keyword evidence="1" id="KW-0139">CF(1)</keyword>
<accession>A0A1F7IZK3</accession>
<dbReference type="GO" id="GO:0015986">
    <property type="term" value="P:proton motive force-driven ATP synthesis"/>
    <property type="evidence" value="ECO:0007669"/>
    <property type="project" value="InterPro"/>
</dbReference>
<evidence type="ECO:0000313" key="4">
    <source>
        <dbReference type="Proteomes" id="UP000177141"/>
    </source>
</evidence>
<feature type="domain" description="ATP synthase F1 complex delta/epsilon subunit N-terminal" evidence="2">
    <location>
        <begin position="12"/>
        <end position="87"/>
    </location>
</feature>
<dbReference type="InterPro" id="IPR020546">
    <property type="entry name" value="ATP_synth_F1_dsu/esu_N"/>
</dbReference>
<dbReference type="SUPFAM" id="SSF51344">
    <property type="entry name" value="Epsilon subunit of F1F0-ATP synthase N-terminal domain"/>
    <property type="match status" value="1"/>
</dbReference>
<dbReference type="EMBL" id="MGAL01000011">
    <property type="protein sequence ID" value="OGK48755.1"/>
    <property type="molecule type" value="Genomic_DNA"/>
</dbReference>
<evidence type="ECO:0000259" key="2">
    <source>
        <dbReference type="Pfam" id="PF02823"/>
    </source>
</evidence>
<dbReference type="Gene3D" id="2.60.15.10">
    <property type="entry name" value="F0F1 ATP synthase delta/epsilon subunit, N-terminal"/>
    <property type="match status" value="1"/>
</dbReference>
<organism evidence="3 4">
    <name type="scientific">Candidatus Roizmanbacteria bacterium RIFCSPLOWO2_01_FULL_38_12</name>
    <dbReference type="NCBI Taxonomy" id="1802061"/>
    <lineage>
        <taxon>Bacteria</taxon>
        <taxon>Candidatus Roizmaniibacteriota</taxon>
    </lineage>
</organism>
<dbReference type="STRING" id="1802061.A3A93_02900"/>
<dbReference type="InterPro" id="IPR036771">
    <property type="entry name" value="ATPsynth_dsu/esu_N"/>
</dbReference>